<evidence type="ECO:0000313" key="2">
    <source>
        <dbReference type="Proteomes" id="UP000807342"/>
    </source>
</evidence>
<reference evidence="1" key="1">
    <citation type="submission" date="2020-11" db="EMBL/GenBank/DDBJ databases">
        <authorList>
            <consortium name="DOE Joint Genome Institute"/>
            <person name="Ahrendt S."/>
            <person name="Riley R."/>
            <person name="Andreopoulos W."/>
            <person name="Labutti K."/>
            <person name="Pangilinan J."/>
            <person name="Ruiz-Duenas F.J."/>
            <person name="Barrasa J.M."/>
            <person name="Sanchez-Garcia M."/>
            <person name="Camarero S."/>
            <person name="Miyauchi S."/>
            <person name="Serrano A."/>
            <person name="Linde D."/>
            <person name="Babiker R."/>
            <person name="Drula E."/>
            <person name="Ayuso-Fernandez I."/>
            <person name="Pacheco R."/>
            <person name="Padilla G."/>
            <person name="Ferreira P."/>
            <person name="Barriuso J."/>
            <person name="Kellner H."/>
            <person name="Castanera R."/>
            <person name="Alfaro M."/>
            <person name="Ramirez L."/>
            <person name="Pisabarro A.G."/>
            <person name="Kuo A."/>
            <person name="Tritt A."/>
            <person name="Lipzen A."/>
            <person name="He G."/>
            <person name="Yan M."/>
            <person name="Ng V."/>
            <person name="Cullen D."/>
            <person name="Martin F."/>
            <person name="Rosso M.-N."/>
            <person name="Henrissat B."/>
            <person name="Hibbett D."/>
            <person name="Martinez A.T."/>
            <person name="Grigoriev I.V."/>
        </authorList>
    </citation>
    <scope>NUCLEOTIDE SEQUENCE</scope>
    <source>
        <strain evidence="1">MF-IS2</strain>
    </source>
</reference>
<accession>A0A9P5XPQ9</accession>
<organism evidence="1 2">
    <name type="scientific">Macrolepiota fuliginosa MF-IS2</name>
    <dbReference type="NCBI Taxonomy" id="1400762"/>
    <lineage>
        <taxon>Eukaryota</taxon>
        <taxon>Fungi</taxon>
        <taxon>Dikarya</taxon>
        <taxon>Basidiomycota</taxon>
        <taxon>Agaricomycotina</taxon>
        <taxon>Agaricomycetes</taxon>
        <taxon>Agaricomycetidae</taxon>
        <taxon>Agaricales</taxon>
        <taxon>Agaricineae</taxon>
        <taxon>Agaricaceae</taxon>
        <taxon>Macrolepiota</taxon>
    </lineage>
</organism>
<name>A0A9P5XPQ9_9AGAR</name>
<protein>
    <submittedName>
        <fullName evidence="1">Uncharacterized protein</fullName>
    </submittedName>
</protein>
<dbReference type="Proteomes" id="UP000807342">
    <property type="component" value="Unassembled WGS sequence"/>
</dbReference>
<comment type="caution">
    <text evidence="1">The sequence shown here is derived from an EMBL/GenBank/DDBJ whole genome shotgun (WGS) entry which is preliminary data.</text>
</comment>
<evidence type="ECO:0000313" key="1">
    <source>
        <dbReference type="EMBL" id="KAF9454678.1"/>
    </source>
</evidence>
<dbReference type="AlphaFoldDB" id="A0A9P5XPQ9"/>
<gene>
    <name evidence="1" type="ORF">P691DRAFT_806849</name>
</gene>
<keyword evidence="2" id="KW-1185">Reference proteome</keyword>
<dbReference type="EMBL" id="MU151053">
    <property type="protein sequence ID" value="KAF9454678.1"/>
    <property type="molecule type" value="Genomic_DNA"/>
</dbReference>
<sequence length="196" mass="22046">MQSSPEMRHSESSSDLGMGRSVGFLLSRASQRGQNPRFGTSVCVLVLALNSLHDIQYSAHFSLAPYLWTHDVCSTIVGASPFSLSIARVVCNVWEDVANDVLTMGPQWARPRPMKAAALRGMDLLSIFSLKMIVQFEHQCRKYCCRESSCLVERSDDVWRIVAQDRYALVFSSNRWVHPHMDGRHRCPKISSSATI</sequence>
<proteinExistence type="predicted"/>